<dbReference type="InterPro" id="IPR018739">
    <property type="entry name" value="DUF2281"/>
</dbReference>
<dbReference type="Proteomes" id="UP001139411">
    <property type="component" value="Unassembled WGS sequence"/>
</dbReference>
<dbReference type="AlphaFoldDB" id="A0A9X1QE13"/>
<organism evidence="2 5">
    <name type="scientific">Dyadobacter chenhuakuii</name>
    <dbReference type="NCBI Taxonomy" id="2909339"/>
    <lineage>
        <taxon>Bacteria</taxon>
        <taxon>Pseudomonadati</taxon>
        <taxon>Bacteroidota</taxon>
        <taxon>Cytophagia</taxon>
        <taxon>Cytophagales</taxon>
        <taxon>Spirosomataceae</taxon>
        <taxon>Dyadobacter</taxon>
    </lineage>
</organism>
<sequence>MMTDLKLYTKLSNLPVQQKAQVASFINNLKKDFAVTPQPNKKRQAGMAKGLIAMKDDFDNDIEGFNVFTK</sequence>
<evidence type="ECO:0000313" key="2">
    <source>
        <dbReference type="EMBL" id="MCF2498603.1"/>
    </source>
</evidence>
<gene>
    <name evidence="2" type="ORF">L0661_09810</name>
    <name evidence="3" type="ORF">NFI80_13040</name>
</gene>
<keyword evidence="4" id="KW-1185">Reference proteome</keyword>
<feature type="domain" description="DUF2281" evidence="1">
    <location>
        <begin position="6"/>
        <end position="65"/>
    </location>
</feature>
<proteinExistence type="predicted"/>
<accession>A0A9X1QE13</accession>
<dbReference type="EMBL" id="JAKFFV010000005">
    <property type="protein sequence ID" value="MCF2498603.1"/>
    <property type="molecule type" value="Genomic_DNA"/>
</dbReference>
<evidence type="ECO:0000259" key="1">
    <source>
        <dbReference type="Pfam" id="PF10047"/>
    </source>
</evidence>
<protein>
    <submittedName>
        <fullName evidence="2">DUF2281 domain-containing protein</fullName>
    </submittedName>
</protein>
<evidence type="ECO:0000313" key="5">
    <source>
        <dbReference type="Proteomes" id="UP001139411"/>
    </source>
</evidence>
<evidence type="ECO:0000313" key="4">
    <source>
        <dbReference type="Proteomes" id="UP001055420"/>
    </source>
</evidence>
<dbReference type="EMBL" id="CP098805">
    <property type="protein sequence ID" value="USJ28799.1"/>
    <property type="molecule type" value="Genomic_DNA"/>
</dbReference>
<reference evidence="2" key="1">
    <citation type="submission" date="2022-01" db="EMBL/GenBank/DDBJ databases">
        <title>Novel species in genus Dyadobacter.</title>
        <authorList>
            <person name="Ma C."/>
        </authorList>
    </citation>
    <scope>NUCLEOTIDE SEQUENCE</scope>
    <source>
        <strain evidence="3">CY22</strain>
        <strain evidence="2">CY357</strain>
    </source>
</reference>
<name>A0A9X1QE13_9BACT</name>
<dbReference type="RefSeq" id="WP_235162798.1">
    <property type="nucleotide sequence ID" value="NZ_CP098805.1"/>
</dbReference>
<dbReference type="Pfam" id="PF10047">
    <property type="entry name" value="DUF2281"/>
    <property type="match status" value="1"/>
</dbReference>
<dbReference type="Proteomes" id="UP001055420">
    <property type="component" value="Chromosome"/>
</dbReference>
<evidence type="ECO:0000313" key="3">
    <source>
        <dbReference type="EMBL" id="USJ28799.1"/>
    </source>
</evidence>